<dbReference type="Proteomes" id="UP001243375">
    <property type="component" value="Unassembled WGS sequence"/>
</dbReference>
<reference evidence="1" key="1">
    <citation type="submission" date="2023-04" db="EMBL/GenBank/DDBJ databases">
        <title>Draft Genome sequencing of Naganishia species isolated from polar environments using Oxford Nanopore Technology.</title>
        <authorList>
            <person name="Leo P."/>
            <person name="Venkateswaran K."/>
        </authorList>
    </citation>
    <scope>NUCLEOTIDE SEQUENCE</scope>
    <source>
        <strain evidence="1">MNA-CCFEE 5425</strain>
    </source>
</reference>
<evidence type="ECO:0000313" key="2">
    <source>
        <dbReference type="Proteomes" id="UP001243375"/>
    </source>
</evidence>
<accession>A0ACC2XBY7</accession>
<gene>
    <name evidence="1" type="ORF">QFC22_002726</name>
</gene>
<comment type="caution">
    <text evidence="1">The sequence shown here is derived from an EMBL/GenBank/DDBJ whole genome shotgun (WGS) entry which is preliminary data.</text>
</comment>
<proteinExistence type="predicted"/>
<evidence type="ECO:0000313" key="1">
    <source>
        <dbReference type="EMBL" id="KAJ9120792.1"/>
    </source>
</evidence>
<protein>
    <submittedName>
        <fullName evidence="1">Uncharacterized protein</fullName>
    </submittedName>
</protein>
<sequence>MSTLPAWIRSHLPNDFPFAVPDSEDVRRSIKQIHSPVLPPQLLSQAGQALISILSMVTGLLLSYKSSSALGKWEKGKGVWIGAGAGSGGMSGGLRGEVRSAVRMISLIHNEIEEEEDDLQTLETQADDPTGAAESVKQARLHQRAGELVSLLVGFAFALHYHLAHIRTPLYKPPLSDLLPAEYLSTLRRTDGRVRFEENGYDDQTLYKNDPARSGKSGAKGKRGDESPGQKVRISPRSRSRSLPRPRSRVRLPRSANSVESLDSDSRPQSNGQTSERASDGLPTQTHDGPPENRAQQAEWTRQFRQLNVPIDSPAVISGTLHTGDDMFQAGTDGDVGTQEEVGVEGEHSANELNVTDRLAEGSAESLSPATKRSSAPKHPPPLSLSIHLTHLLLLYLLAIPAQLMPVLGKWTVPVALVAGWGLLGVEALSREVGAVFGTSENHIPTYLYCAEMLSETLDISPLFLGTYSSRVRDRLESDEDLAGRLDELIHKGDPRVLVLTRLSKSKSGWSASFSFKTCLSTLRFSWAPGFQLCAPLNDSTPAHIMVDRQADHRPSLSSGANASASSSLSTIGSSATPAYNPPPSRLPPPKDMIVDSSTTAHNRYPPVEQQNHPLNTKDTGLTISTDSTPWDYGDDSRNEHDLGKRLFSAIEQEEMNGRMTPASMDGSTDADIVKPYAAKRGSNSRFALEDPMEVDPSRTRRQDGHML</sequence>
<name>A0ACC2XBY7_9TREE</name>
<organism evidence="1 2">
    <name type="scientific">Naganishia vaughanmartiniae</name>
    <dbReference type="NCBI Taxonomy" id="1424756"/>
    <lineage>
        <taxon>Eukaryota</taxon>
        <taxon>Fungi</taxon>
        <taxon>Dikarya</taxon>
        <taxon>Basidiomycota</taxon>
        <taxon>Agaricomycotina</taxon>
        <taxon>Tremellomycetes</taxon>
        <taxon>Filobasidiales</taxon>
        <taxon>Filobasidiaceae</taxon>
        <taxon>Naganishia</taxon>
    </lineage>
</organism>
<keyword evidence="2" id="KW-1185">Reference proteome</keyword>
<dbReference type="EMBL" id="JASBWU010000006">
    <property type="protein sequence ID" value="KAJ9120792.1"/>
    <property type="molecule type" value="Genomic_DNA"/>
</dbReference>